<gene>
    <name evidence="1" type="ORF">V1478_009677</name>
</gene>
<name>A0ABD2AQD3_VESSQ</name>
<evidence type="ECO:0000313" key="1">
    <source>
        <dbReference type="EMBL" id="KAL2722814.1"/>
    </source>
</evidence>
<reference evidence="1 2" key="1">
    <citation type="journal article" date="2024" name="Ann. Entomol. Soc. Am.">
        <title>Genomic analyses of the southern and eastern yellowjacket wasps (Hymenoptera: Vespidae) reveal evolutionary signatures of social life.</title>
        <authorList>
            <person name="Catto M.A."/>
            <person name="Caine P.B."/>
            <person name="Orr S.E."/>
            <person name="Hunt B.G."/>
            <person name="Goodisman M.A.D."/>
        </authorList>
    </citation>
    <scope>NUCLEOTIDE SEQUENCE [LARGE SCALE GENOMIC DNA]</scope>
    <source>
        <strain evidence="1">233</strain>
        <tissue evidence="1">Head and thorax</tissue>
    </source>
</reference>
<dbReference type="EMBL" id="JAUDFV010000141">
    <property type="protein sequence ID" value="KAL2722814.1"/>
    <property type="molecule type" value="Genomic_DNA"/>
</dbReference>
<evidence type="ECO:0000313" key="2">
    <source>
        <dbReference type="Proteomes" id="UP001607302"/>
    </source>
</evidence>
<proteinExistence type="predicted"/>
<organism evidence="1 2">
    <name type="scientific">Vespula squamosa</name>
    <name type="common">Southern yellow jacket</name>
    <name type="synonym">Wasp</name>
    <dbReference type="NCBI Taxonomy" id="30214"/>
    <lineage>
        <taxon>Eukaryota</taxon>
        <taxon>Metazoa</taxon>
        <taxon>Ecdysozoa</taxon>
        <taxon>Arthropoda</taxon>
        <taxon>Hexapoda</taxon>
        <taxon>Insecta</taxon>
        <taxon>Pterygota</taxon>
        <taxon>Neoptera</taxon>
        <taxon>Endopterygota</taxon>
        <taxon>Hymenoptera</taxon>
        <taxon>Apocrita</taxon>
        <taxon>Aculeata</taxon>
        <taxon>Vespoidea</taxon>
        <taxon>Vespidae</taxon>
        <taxon>Vespinae</taxon>
        <taxon>Vespula</taxon>
    </lineage>
</organism>
<dbReference type="Proteomes" id="UP001607302">
    <property type="component" value="Unassembled WGS sequence"/>
</dbReference>
<sequence length="61" mass="6834">MADPIGVYYSCSKLVILDRKKVTNVVTIEAVGPTKCNLKIAQTLIDIYYRYTSIVLSILPQ</sequence>
<accession>A0ABD2AQD3</accession>
<keyword evidence="2" id="KW-1185">Reference proteome</keyword>
<protein>
    <submittedName>
        <fullName evidence="1">Uncharacterized protein</fullName>
    </submittedName>
</protein>
<dbReference type="AlphaFoldDB" id="A0ABD2AQD3"/>
<comment type="caution">
    <text evidence="1">The sequence shown here is derived from an EMBL/GenBank/DDBJ whole genome shotgun (WGS) entry which is preliminary data.</text>
</comment>